<dbReference type="KEGG" id="sre:PTSG_12383"/>
<keyword evidence="4" id="KW-1185">Reference proteome</keyword>
<organism evidence="4">
    <name type="scientific">Salpingoeca rosetta (strain ATCC 50818 / BSB-021)</name>
    <dbReference type="NCBI Taxonomy" id="946362"/>
    <lineage>
        <taxon>Eukaryota</taxon>
        <taxon>Choanoflagellata</taxon>
        <taxon>Craspedida</taxon>
        <taxon>Salpingoecidae</taxon>
        <taxon>Salpingoeca</taxon>
    </lineage>
</organism>
<evidence type="ECO:0000313" key="3">
    <source>
        <dbReference type="EMBL" id="EGD74670.1"/>
    </source>
</evidence>
<dbReference type="InterPro" id="IPR056582">
    <property type="entry name" value="EDRF1_N"/>
</dbReference>
<dbReference type="EMBL" id="GL832969">
    <property type="protein sequence ID" value="EGD74670.1"/>
    <property type="molecule type" value="Genomic_DNA"/>
</dbReference>
<feature type="domain" description="EDRF1 N-terminal" evidence="2">
    <location>
        <begin position="71"/>
        <end position="158"/>
    </location>
</feature>
<feature type="region of interest" description="Disordered" evidence="1">
    <location>
        <begin position="225"/>
        <end position="273"/>
    </location>
</feature>
<evidence type="ECO:0000256" key="1">
    <source>
        <dbReference type="SAM" id="MobiDB-lite"/>
    </source>
</evidence>
<dbReference type="PANTHER" id="PTHR15000:SF1">
    <property type="entry name" value="ERYTHROID DIFFERENTIATION-RELATED FACTOR 1"/>
    <property type="match status" value="1"/>
</dbReference>
<dbReference type="PANTHER" id="PTHR15000">
    <property type="entry name" value="ERYTHROID DIFFERENTIATION-RELATED FACTOR 1"/>
    <property type="match status" value="1"/>
</dbReference>
<feature type="region of interest" description="Disordered" evidence="1">
    <location>
        <begin position="1"/>
        <end position="65"/>
    </location>
</feature>
<dbReference type="AlphaFoldDB" id="F2UDH5"/>
<evidence type="ECO:0000313" key="4">
    <source>
        <dbReference type="Proteomes" id="UP000007799"/>
    </source>
</evidence>
<dbReference type="GeneID" id="16073500"/>
<gene>
    <name evidence="3" type="ORF">PTSG_12383</name>
</gene>
<feature type="compositionally biased region" description="Basic residues" evidence="1">
    <location>
        <begin position="1"/>
        <end position="33"/>
    </location>
</feature>
<dbReference type="Proteomes" id="UP000007799">
    <property type="component" value="Unassembled WGS sequence"/>
</dbReference>
<proteinExistence type="predicted"/>
<dbReference type="GO" id="GO:0045893">
    <property type="term" value="P:positive regulation of DNA-templated transcription"/>
    <property type="evidence" value="ECO:0007669"/>
    <property type="project" value="TreeGrafter"/>
</dbReference>
<protein>
    <recommendedName>
        <fullName evidence="2">EDRF1 N-terminal domain-containing protein</fullName>
    </recommendedName>
</protein>
<evidence type="ECO:0000259" key="2">
    <source>
        <dbReference type="Pfam" id="PF23788"/>
    </source>
</evidence>
<feature type="compositionally biased region" description="Polar residues" evidence="1">
    <location>
        <begin position="40"/>
        <end position="51"/>
    </location>
</feature>
<sequence length="273" mass="29860">MVRCRREQRHRHQRFATRRHRHPRRLHTFRHRSPPPPPSNEDTNTTSASIDNSSGNSGSGSGGHEANQLLLSTVVGQAEQRLPVRSYWQTHDHLWSFHDIRSVVTSDLAIFGDGEKPVPAISLKLREDGQSINVLTGMDLWLDNLMCNVPEIMMCYHTVPVEWIADNPQDGHSRQLLELVLTRAAHHYATLAKLALQRGKFGSTVRFCDLCLRCRTGARRASTWYDGGDGGGQGADGDGDGADGDGDDNGRAGGDGSSGGKLEGGEGGECSEQ</sequence>
<dbReference type="RefSeq" id="XP_004992927.1">
    <property type="nucleotide sequence ID" value="XM_004992870.1"/>
</dbReference>
<dbReference type="InParanoid" id="F2UDH5"/>
<reference evidence="3" key="1">
    <citation type="submission" date="2009-08" db="EMBL/GenBank/DDBJ databases">
        <title>Annotation of Salpingoeca rosetta.</title>
        <authorList>
            <consortium name="The Broad Institute Genome Sequencing Platform"/>
            <person name="Russ C."/>
            <person name="Cuomo C."/>
            <person name="Burger G."/>
            <person name="Gray M.W."/>
            <person name="Holland P.W.H."/>
            <person name="King N."/>
            <person name="Lang F.B.F."/>
            <person name="Roger A.J."/>
            <person name="Ruiz-Trillo I."/>
            <person name="Young S.K."/>
            <person name="Zeng Q."/>
            <person name="Gargeya S."/>
            <person name="Alvarado L."/>
            <person name="Berlin A."/>
            <person name="Chapman S.B."/>
            <person name="Chen Z."/>
            <person name="Freedman E."/>
            <person name="Gellesch M."/>
            <person name="Goldberg J."/>
            <person name="Griggs A."/>
            <person name="Gujja S."/>
            <person name="Heilman E."/>
            <person name="Heiman D."/>
            <person name="Howarth C."/>
            <person name="Mehta T."/>
            <person name="Neiman D."/>
            <person name="Pearson M."/>
            <person name="Roberts A."/>
            <person name="Saif S."/>
            <person name="Shea T."/>
            <person name="Shenoy N."/>
            <person name="Sisk P."/>
            <person name="Stolte C."/>
            <person name="Sykes S."/>
            <person name="White J."/>
            <person name="Yandava C."/>
            <person name="Haas B."/>
            <person name="Nusbaum C."/>
            <person name="Birren B."/>
        </authorList>
    </citation>
    <scope>NUCLEOTIDE SEQUENCE [LARGE SCALE GENOMIC DNA]</scope>
    <source>
        <strain evidence="3">ATCC 50818</strain>
    </source>
</reference>
<dbReference type="Pfam" id="PF23788">
    <property type="entry name" value="EDRF1_N"/>
    <property type="match status" value="1"/>
</dbReference>
<name>F2UDH5_SALR5</name>
<feature type="compositionally biased region" description="Acidic residues" evidence="1">
    <location>
        <begin position="237"/>
        <end position="247"/>
    </location>
</feature>
<feature type="compositionally biased region" description="Gly residues" evidence="1">
    <location>
        <begin position="251"/>
        <end position="273"/>
    </location>
</feature>
<accession>F2UDH5</accession>
<feature type="compositionally biased region" description="Gly residues" evidence="1">
    <location>
        <begin position="227"/>
        <end position="236"/>
    </location>
</feature>
<dbReference type="OrthoDB" id="419432at2759"/>